<feature type="region of interest" description="Disordered" evidence="1">
    <location>
        <begin position="1"/>
        <end position="21"/>
    </location>
</feature>
<dbReference type="WBParaSite" id="Pan_g9979.t1">
    <property type="protein sequence ID" value="Pan_g9979.t1"/>
    <property type="gene ID" value="Pan_g9979"/>
</dbReference>
<sequence length="124" mass="13671">MPRQRGGERSLMPRGNTTDRQRRSTLVAFHRHHVVVNGGRLCLGIGSTLWAFSGHWVKRTNRDCPQCKTAAGPPEEARGRVTFRSLINNEAATPPAAGGPFDWGPDSPIAIVHLMPFVSDRCRS</sequence>
<reference evidence="2" key="1">
    <citation type="journal article" date="2013" name="Genetics">
        <title>The draft genome and transcriptome of Panagrellus redivivus are shaped by the harsh demands of a free-living lifestyle.</title>
        <authorList>
            <person name="Srinivasan J."/>
            <person name="Dillman A.R."/>
            <person name="Macchietto M.G."/>
            <person name="Heikkinen L."/>
            <person name="Lakso M."/>
            <person name="Fracchia K.M."/>
            <person name="Antoshechkin I."/>
            <person name="Mortazavi A."/>
            <person name="Wong G."/>
            <person name="Sternberg P.W."/>
        </authorList>
    </citation>
    <scope>NUCLEOTIDE SEQUENCE [LARGE SCALE GENOMIC DNA]</scope>
    <source>
        <strain evidence="2">MT8872</strain>
    </source>
</reference>
<reference evidence="3" key="2">
    <citation type="submission" date="2020-10" db="UniProtKB">
        <authorList>
            <consortium name="WormBaseParasite"/>
        </authorList>
    </citation>
    <scope>IDENTIFICATION</scope>
</reference>
<name>A0A7E4WC39_PANRE</name>
<proteinExistence type="predicted"/>
<evidence type="ECO:0000313" key="2">
    <source>
        <dbReference type="Proteomes" id="UP000492821"/>
    </source>
</evidence>
<evidence type="ECO:0000256" key="1">
    <source>
        <dbReference type="SAM" id="MobiDB-lite"/>
    </source>
</evidence>
<protein>
    <submittedName>
        <fullName evidence="3">Integrase_H2C2 domain-containing protein</fullName>
    </submittedName>
</protein>
<organism evidence="2 3">
    <name type="scientific">Panagrellus redivivus</name>
    <name type="common">Microworm</name>
    <dbReference type="NCBI Taxonomy" id="6233"/>
    <lineage>
        <taxon>Eukaryota</taxon>
        <taxon>Metazoa</taxon>
        <taxon>Ecdysozoa</taxon>
        <taxon>Nematoda</taxon>
        <taxon>Chromadorea</taxon>
        <taxon>Rhabditida</taxon>
        <taxon>Tylenchina</taxon>
        <taxon>Panagrolaimomorpha</taxon>
        <taxon>Panagrolaimoidea</taxon>
        <taxon>Panagrolaimidae</taxon>
        <taxon>Panagrellus</taxon>
    </lineage>
</organism>
<keyword evidence="2" id="KW-1185">Reference proteome</keyword>
<dbReference type="AlphaFoldDB" id="A0A7E4WC39"/>
<dbReference type="Proteomes" id="UP000492821">
    <property type="component" value="Unassembled WGS sequence"/>
</dbReference>
<accession>A0A7E4WC39</accession>
<evidence type="ECO:0000313" key="3">
    <source>
        <dbReference type="WBParaSite" id="Pan_g9979.t1"/>
    </source>
</evidence>